<keyword evidence="2" id="KW-0813">Transport</keyword>
<protein>
    <submittedName>
        <fullName evidence="22">Potassium voltage-gated channel subfamily H member 1-like isoform X1</fullName>
    </submittedName>
</protein>
<dbReference type="SUPFAM" id="SSF81324">
    <property type="entry name" value="Voltage-gated potassium channels"/>
    <property type="match status" value="1"/>
</dbReference>
<accession>A0A6P5AY57</accession>
<evidence type="ECO:0000256" key="7">
    <source>
        <dbReference type="ARBA" id="ARBA00022860"/>
    </source>
</evidence>
<dbReference type="Gene3D" id="3.30.450.20">
    <property type="entry name" value="PAS domain"/>
    <property type="match status" value="1"/>
</dbReference>
<dbReference type="PRINTS" id="PR01463">
    <property type="entry name" value="EAGCHANLFMLY"/>
</dbReference>
<dbReference type="AlphaFoldDB" id="A0A6P5AY57"/>
<feature type="transmembrane region" description="Helical" evidence="17">
    <location>
        <begin position="244"/>
        <end position="263"/>
    </location>
</feature>
<evidence type="ECO:0000256" key="5">
    <source>
        <dbReference type="ARBA" id="ARBA00022692"/>
    </source>
</evidence>
<proteinExistence type="predicted"/>
<dbReference type="SMART" id="SM00086">
    <property type="entry name" value="PAC"/>
    <property type="match status" value="1"/>
</dbReference>
<evidence type="ECO:0000256" key="1">
    <source>
        <dbReference type="ARBA" id="ARBA00004141"/>
    </source>
</evidence>
<dbReference type="Pfam" id="PF00027">
    <property type="entry name" value="cNMP_binding"/>
    <property type="match status" value="1"/>
</dbReference>
<dbReference type="InterPro" id="IPR003938">
    <property type="entry name" value="K_chnl_volt-dep_EAG/ELK/ERG"/>
</dbReference>
<feature type="compositionally biased region" description="Polar residues" evidence="16">
    <location>
        <begin position="832"/>
        <end position="841"/>
    </location>
</feature>
<evidence type="ECO:0000256" key="8">
    <source>
        <dbReference type="ARBA" id="ARBA00022882"/>
    </source>
</evidence>
<feature type="domain" description="PAS" evidence="19">
    <location>
        <begin position="42"/>
        <end position="90"/>
    </location>
</feature>
<dbReference type="InterPro" id="IPR001610">
    <property type="entry name" value="PAC"/>
</dbReference>
<evidence type="ECO:0000259" key="19">
    <source>
        <dbReference type="PROSITE" id="PS50112"/>
    </source>
</evidence>
<evidence type="ECO:0000256" key="15">
    <source>
        <dbReference type="ARBA" id="ARBA00034430"/>
    </source>
</evidence>
<reference evidence="22" key="1">
    <citation type="submission" date="2025-08" db="UniProtKB">
        <authorList>
            <consortium name="RefSeq"/>
        </authorList>
    </citation>
    <scope>IDENTIFICATION</scope>
    <source>
        <tissue evidence="22">Gonad</tissue>
    </source>
</reference>
<evidence type="ECO:0000256" key="6">
    <source>
        <dbReference type="ARBA" id="ARBA00022826"/>
    </source>
</evidence>
<feature type="region of interest" description="Disordered" evidence="16">
    <location>
        <begin position="959"/>
        <end position="1133"/>
    </location>
</feature>
<organism evidence="21 22">
    <name type="scientific">Branchiostoma belcheri</name>
    <name type="common">Amphioxus</name>
    <dbReference type="NCBI Taxonomy" id="7741"/>
    <lineage>
        <taxon>Eukaryota</taxon>
        <taxon>Metazoa</taxon>
        <taxon>Chordata</taxon>
        <taxon>Cephalochordata</taxon>
        <taxon>Leptocardii</taxon>
        <taxon>Amphioxiformes</taxon>
        <taxon>Branchiostomatidae</taxon>
        <taxon>Branchiostoma</taxon>
    </lineage>
</organism>
<dbReference type="FunFam" id="1.10.287.70:FF:000035">
    <property type="entry name" value="Potassium voltage-gated channel, subfamily H (Eag-related), member 1"/>
    <property type="match status" value="1"/>
</dbReference>
<evidence type="ECO:0000256" key="2">
    <source>
        <dbReference type="ARBA" id="ARBA00022448"/>
    </source>
</evidence>
<dbReference type="SMART" id="SM00100">
    <property type="entry name" value="cNMP"/>
    <property type="match status" value="1"/>
</dbReference>
<feature type="compositionally biased region" description="Polar residues" evidence="16">
    <location>
        <begin position="814"/>
        <end position="824"/>
    </location>
</feature>
<feature type="compositionally biased region" description="Basic and acidic residues" evidence="16">
    <location>
        <begin position="1097"/>
        <end position="1110"/>
    </location>
</feature>
<dbReference type="InterPro" id="IPR005821">
    <property type="entry name" value="Ion_trans_dom"/>
</dbReference>
<dbReference type="PROSITE" id="PS50112">
    <property type="entry name" value="PAS"/>
    <property type="match status" value="1"/>
</dbReference>
<feature type="transmembrane region" description="Helical" evidence="17">
    <location>
        <begin position="439"/>
        <end position="459"/>
    </location>
</feature>
<evidence type="ECO:0000256" key="14">
    <source>
        <dbReference type="ARBA" id="ARBA00023303"/>
    </source>
</evidence>
<dbReference type="PRINTS" id="PR01464">
    <property type="entry name" value="EAGCHANNEL"/>
</dbReference>
<feature type="compositionally biased region" description="Low complexity" evidence="16">
    <location>
        <begin position="787"/>
        <end position="798"/>
    </location>
</feature>
<keyword evidence="4" id="KW-0597">Phosphoprotein</keyword>
<dbReference type="Pfam" id="PF13426">
    <property type="entry name" value="PAS_9"/>
    <property type="match status" value="1"/>
</dbReference>
<keyword evidence="14" id="KW-0407">Ion channel</keyword>
<evidence type="ECO:0000256" key="4">
    <source>
        <dbReference type="ARBA" id="ARBA00022553"/>
    </source>
</evidence>
<feature type="compositionally biased region" description="Low complexity" evidence="16">
    <location>
        <begin position="960"/>
        <end position="974"/>
    </location>
</feature>
<comment type="catalytic activity">
    <reaction evidence="15">
        <text>K(+)(in) = K(+)(out)</text>
        <dbReference type="Rhea" id="RHEA:29463"/>
        <dbReference type="ChEBI" id="CHEBI:29103"/>
    </reaction>
</comment>
<evidence type="ECO:0000313" key="21">
    <source>
        <dbReference type="Proteomes" id="UP000515135"/>
    </source>
</evidence>
<dbReference type="CDD" id="cd00038">
    <property type="entry name" value="CAP_ED"/>
    <property type="match status" value="1"/>
</dbReference>
<evidence type="ECO:0000256" key="10">
    <source>
        <dbReference type="ARBA" id="ARBA00022989"/>
    </source>
</evidence>
<dbReference type="PROSITE" id="PS50042">
    <property type="entry name" value="CNMP_BINDING_3"/>
    <property type="match status" value="1"/>
</dbReference>
<keyword evidence="21" id="KW-1185">Reference proteome</keyword>
<evidence type="ECO:0000256" key="16">
    <source>
        <dbReference type="SAM" id="MobiDB-lite"/>
    </source>
</evidence>
<keyword evidence="7" id="KW-0112">Calmodulin-binding</keyword>
<keyword evidence="10 17" id="KW-1133">Transmembrane helix</keyword>
<dbReference type="InterPro" id="IPR050818">
    <property type="entry name" value="KCNH_animal-type"/>
</dbReference>
<dbReference type="Pfam" id="PF00520">
    <property type="entry name" value="Ion_trans"/>
    <property type="match status" value="1"/>
</dbReference>
<dbReference type="KEGG" id="bbel:109488223"/>
<dbReference type="SUPFAM" id="SSF55785">
    <property type="entry name" value="PYP-like sensor domain (PAS domain)"/>
    <property type="match status" value="1"/>
</dbReference>
<feature type="compositionally biased region" description="Polar residues" evidence="16">
    <location>
        <begin position="1009"/>
        <end position="1019"/>
    </location>
</feature>
<feature type="compositionally biased region" description="Basic and acidic residues" evidence="16">
    <location>
        <begin position="737"/>
        <end position="764"/>
    </location>
</feature>
<dbReference type="FunFam" id="1.10.1200.260:FF:000003">
    <property type="entry name" value="Potassium voltage-gated channel subfamily H member 1"/>
    <property type="match status" value="1"/>
</dbReference>
<keyword evidence="9" id="KW-0630">Potassium</keyword>
<feature type="transmembrane region" description="Helical" evidence="17">
    <location>
        <begin position="471"/>
        <end position="492"/>
    </location>
</feature>
<dbReference type="GO" id="GO:0042391">
    <property type="term" value="P:regulation of membrane potential"/>
    <property type="evidence" value="ECO:0007669"/>
    <property type="project" value="TreeGrafter"/>
</dbReference>
<dbReference type="NCBIfam" id="TIGR00229">
    <property type="entry name" value="sensory_box"/>
    <property type="match status" value="1"/>
</dbReference>
<dbReference type="FunFam" id="3.30.450.20:FF:000009">
    <property type="entry name" value="Potassium voltage-gated channel subfamily H member 1"/>
    <property type="match status" value="1"/>
</dbReference>
<dbReference type="FunFam" id="2.60.120.10:FF:000009">
    <property type="entry name" value="Potassium voltage-gated channel subfamily H member 1"/>
    <property type="match status" value="1"/>
</dbReference>
<keyword evidence="3" id="KW-0633">Potassium transport</keyword>
<dbReference type="PANTHER" id="PTHR10217">
    <property type="entry name" value="VOLTAGE AND LIGAND GATED POTASSIUM CHANNEL"/>
    <property type="match status" value="1"/>
</dbReference>
<dbReference type="Gene3D" id="2.60.120.10">
    <property type="entry name" value="Jelly Rolls"/>
    <property type="match status" value="1"/>
</dbReference>
<dbReference type="Gene3D" id="1.10.287.70">
    <property type="match status" value="1"/>
</dbReference>
<keyword evidence="6" id="KW-0631">Potassium channel</keyword>
<dbReference type="GO" id="GO:0005516">
    <property type="term" value="F:calmodulin binding"/>
    <property type="evidence" value="ECO:0007669"/>
    <property type="project" value="UniProtKB-KW"/>
</dbReference>
<feature type="compositionally biased region" description="Basic and acidic residues" evidence="16">
    <location>
        <begin position="1044"/>
        <end position="1056"/>
    </location>
</feature>
<dbReference type="SUPFAM" id="SSF51206">
    <property type="entry name" value="cAMP-binding domain-like"/>
    <property type="match status" value="1"/>
</dbReference>
<dbReference type="GO" id="GO:0005249">
    <property type="term" value="F:voltage-gated potassium channel activity"/>
    <property type="evidence" value="ECO:0007669"/>
    <property type="project" value="InterPro"/>
</dbReference>
<evidence type="ECO:0000259" key="20">
    <source>
        <dbReference type="PROSITE" id="PS50113"/>
    </source>
</evidence>
<keyword evidence="12 17" id="KW-0472">Membrane</keyword>
<dbReference type="PANTHER" id="PTHR10217:SF435">
    <property type="entry name" value="POTASSIUM VOLTAGE-GATED CHANNEL PROTEIN EAG"/>
    <property type="match status" value="1"/>
</dbReference>
<evidence type="ECO:0000256" key="9">
    <source>
        <dbReference type="ARBA" id="ARBA00022958"/>
    </source>
</evidence>
<dbReference type="InterPro" id="IPR014710">
    <property type="entry name" value="RmlC-like_jellyroll"/>
</dbReference>
<feature type="transmembrane region" description="Helical" evidence="17">
    <location>
        <begin position="372"/>
        <end position="396"/>
    </location>
</feature>
<feature type="compositionally biased region" description="Basic and acidic residues" evidence="16">
    <location>
        <begin position="1124"/>
        <end position="1133"/>
    </location>
</feature>
<dbReference type="InterPro" id="IPR000014">
    <property type="entry name" value="PAS"/>
</dbReference>
<evidence type="ECO:0000256" key="13">
    <source>
        <dbReference type="ARBA" id="ARBA00023180"/>
    </source>
</evidence>
<dbReference type="InterPro" id="IPR000700">
    <property type="entry name" value="PAS-assoc_C"/>
</dbReference>
<evidence type="ECO:0000313" key="22">
    <source>
        <dbReference type="RefSeq" id="XP_019647982.1"/>
    </source>
</evidence>
<dbReference type="InterPro" id="IPR000595">
    <property type="entry name" value="cNMP-bd_dom"/>
</dbReference>
<dbReference type="GeneID" id="109488223"/>
<feature type="domain" description="Cyclic nucleotide-binding" evidence="18">
    <location>
        <begin position="571"/>
        <end position="671"/>
    </location>
</feature>
<feature type="compositionally biased region" description="Basic and acidic residues" evidence="16">
    <location>
        <begin position="706"/>
        <end position="717"/>
    </location>
</feature>
<name>A0A6P5AY57_BRABE</name>
<dbReference type="CDD" id="cd00130">
    <property type="entry name" value="PAS"/>
    <property type="match status" value="1"/>
</dbReference>
<keyword evidence="5 17" id="KW-0812">Transmembrane</keyword>
<keyword evidence="13" id="KW-0325">Glycoprotein</keyword>
<gene>
    <name evidence="22" type="primary">LOC109488223</name>
</gene>
<evidence type="ECO:0000256" key="3">
    <source>
        <dbReference type="ARBA" id="ARBA00022538"/>
    </source>
</evidence>
<feature type="compositionally biased region" description="Basic residues" evidence="16">
    <location>
        <begin position="726"/>
        <end position="736"/>
    </location>
</feature>
<keyword evidence="8" id="KW-0851">Voltage-gated channel</keyword>
<dbReference type="OrthoDB" id="447251at2759"/>
<feature type="region of interest" description="Disordered" evidence="16">
    <location>
        <begin position="706"/>
        <end position="887"/>
    </location>
</feature>
<dbReference type="Proteomes" id="UP000515135">
    <property type="component" value="Unplaced"/>
</dbReference>
<evidence type="ECO:0000256" key="12">
    <source>
        <dbReference type="ARBA" id="ARBA00023136"/>
    </source>
</evidence>
<dbReference type="InterPro" id="IPR003949">
    <property type="entry name" value="K_chnl_volt-dep_EAG"/>
</dbReference>
<dbReference type="Gene3D" id="1.10.1200.260">
    <property type="match status" value="1"/>
</dbReference>
<sequence>MPGSRKGLIAPQNTFLENIIRRSNGTHSSFLLANASIVDWPIVYCNEGFSKLSGYSRAEVMQKSCTCRFMHGELTDKETVKKIEETLEVQDTAQVEILMYKKNRTPLWFLLHVAPIKNEKDKVVLFLCTFKDITLLKQPIDDAEANAAPAGMSKFARLARSVTRSRSVLVQFSSTVPKQADMGKQSNLSHRFSLRRLSRRPSEQPYWQILNLNADVLPKYKQETPKTPPHIILHYSTFKAGWDWVILILTFYTAIMVPYNVAFKLKDRENIPLLVTDSIVDIVFLIDIVLNFHTTFVGPGGEVVSDPKIIRMNYLKSWFVIDLLSCLPYDVINAFDNVDPSISSLFSSLKVVRLLRLGRVVRKLDHYIEYGAAVLVLLVCVFALFAHWFACVWYTIGDAELQSNVTYGWLNELSLVTNQRFVRNNATGLYILGPPKHSLYITSLYFTMSSLTSVGFGNVSANTDGEKIFSVAMMMIGSLLYATIFGNVTTIFQQMYSATNRYHEMLNQVREFMKIYQVPKGLSERVLDYIVSSWSMSKGIDTQKVLEICPKDIKADICVHLNRKVFNEHPAFRLASDGCLRALAMQFTTSHSAPGDLLFHSGESIDALCFIVSGSLEVIQDDEVVAILGKGDVFGDNFWKEPTLGQSCANVRALTYCDLHVIKRDGLMQVLEFYTAFANSFSRNLVLTYNLRHRLVFRKIADVKREREEMERRKNEPPLDLPSNHPVRKLFSRFRKGLGDVQEKPNEDIERADSGEDSEGKSNDARPNTRVIKVTEGNNSIDGLPRPSSSNNNQNPPHNGERDKMSGGKVSAWGKSSKTPNGETGKQKQGDSSRQNTLRVQTEQKHKGSMWSRMKRGESSSTEAADKRAHSAGNNHTTNLRKTDSTDSGILRSDLKLDTLVDSPSAERIALSPNASPEKLIQCLCGIRQELRNEVECLNIKMAKIDEKIQDILRWMTVDNSSNSGPSPEGNGSSRTNTNVPNVPKRTIVTAEISPINEKMSSPERRFSESGTAPRSPNELSLPYTDESGRRHSASSLVPGAGGRGDETDQPPERPRSGSSPSVTPEVRVNLPEPRVVISAPGEETPRSGSPVPTMSLDRDFVRAGIRDFSRSGGSEADCPTIAENKDDMDIKL</sequence>
<keyword evidence="11" id="KW-0406">Ion transport</keyword>
<evidence type="ECO:0000256" key="17">
    <source>
        <dbReference type="SAM" id="Phobius"/>
    </source>
</evidence>
<dbReference type="GO" id="GO:0008076">
    <property type="term" value="C:voltage-gated potassium channel complex"/>
    <property type="evidence" value="ECO:0007669"/>
    <property type="project" value="TreeGrafter"/>
</dbReference>
<dbReference type="PROSITE" id="PS50113">
    <property type="entry name" value="PAC"/>
    <property type="match status" value="1"/>
</dbReference>
<evidence type="ECO:0000256" key="11">
    <source>
        <dbReference type="ARBA" id="ARBA00023065"/>
    </source>
</evidence>
<dbReference type="InterPro" id="IPR035965">
    <property type="entry name" value="PAS-like_dom_sf"/>
</dbReference>
<feature type="domain" description="PAC" evidence="20">
    <location>
        <begin position="93"/>
        <end position="145"/>
    </location>
</feature>
<dbReference type="RefSeq" id="XP_019647982.1">
    <property type="nucleotide sequence ID" value="XM_019792423.1"/>
</dbReference>
<dbReference type="InterPro" id="IPR018490">
    <property type="entry name" value="cNMP-bd_dom_sf"/>
</dbReference>
<evidence type="ECO:0000259" key="18">
    <source>
        <dbReference type="PROSITE" id="PS50042"/>
    </source>
</evidence>
<comment type="subcellular location">
    <subcellularLocation>
        <location evidence="1">Membrane</location>
        <topology evidence="1">Multi-pass membrane protein</topology>
    </subcellularLocation>
</comment>